<dbReference type="EMBL" id="KN835908">
    <property type="protein sequence ID" value="KIK33600.1"/>
    <property type="molecule type" value="Genomic_DNA"/>
</dbReference>
<organism evidence="2 3">
    <name type="scientific">Suillus luteus UH-Slu-Lm8-n1</name>
    <dbReference type="NCBI Taxonomy" id="930992"/>
    <lineage>
        <taxon>Eukaryota</taxon>
        <taxon>Fungi</taxon>
        <taxon>Dikarya</taxon>
        <taxon>Basidiomycota</taxon>
        <taxon>Agaricomycotina</taxon>
        <taxon>Agaricomycetes</taxon>
        <taxon>Agaricomycetidae</taxon>
        <taxon>Boletales</taxon>
        <taxon>Suillineae</taxon>
        <taxon>Suillaceae</taxon>
        <taxon>Suillus</taxon>
    </lineage>
</organism>
<accession>A0A0C9Z7V3</accession>
<dbReference type="OrthoDB" id="2660457at2759"/>
<gene>
    <name evidence="2" type="ORF">CY34DRAFT_694316</name>
</gene>
<feature type="chain" id="PRO_5002206716" evidence="1">
    <location>
        <begin position="20"/>
        <end position="75"/>
    </location>
</feature>
<keyword evidence="1" id="KW-0732">Signal</keyword>
<dbReference type="HOGENOM" id="CLU_2672782_0_0_1"/>
<evidence type="ECO:0000313" key="3">
    <source>
        <dbReference type="Proteomes" id="UP000054485"/>
    </source>
</evidence>
<protein>
    <submittedName>
        <fullName evidence="2">Uncharacterized protein</fullName>
    </submittedName>
</protein>
<proteinExistence type="predicted"/>
<reference evidence="3" key="2">
    <citation type="submission" date="2015-01" db="EMBL/GenBank/DDBJ databases">
        <title>Evolutionary Origins and Diversification of the Mycorrhizal Mutualists.</title>
        <authorList>
            <consortium name="DOE Joint Genome Institute"/>
            <consortium name="Mycorrhizal Genomics Consortium"/>
            <person name="Kohler A."/>
            <person name="Kuo A."/>
            <person name="Nagy L.G."/>
            <person name="Floudas D."/>
            <person name="Copeland A."/>
            <person name="Barry K.W."/>
            <person name="Cichocki N."/>
            <person name="Veneault-Fourrey C."/>
            <person name="LaButti K."/>
            <person name="Lindquist E.A."/>
            <person name="Lipzen A."/>
            <person name="Lundell T."/>
            <person name="Morin E."/>
            <person name="Murat C."/>
            <person name="Riley R."/>
            <person name="Ohm R."/>
            <person name="Sun H."/>
            <person name="Tunlid A."/>
            <person name="Henrissat B."/>
            <person name="Grigoriev I.V."/>
            <person name="Hibbett D.S."/>
            <person name="Martin F."/>
        </authorList>
    </citation>
    <scope>NUCLEOTIDE SEQUENCE [LARGE SCALE GENOMIC DNA]</scope>
    <source>
        <strain evidence="3">UH-Slu-Lm8-n1</strain>
    </source>
</reference>
<sequence length="75" mass="7792">MNFLAIILLAFTAVGPLSARAMLDTETDDCVWGTCGGIPCQSTAVVQTRSCDFGGGVTATQYCCSTCCGADEDEK</sequence>
<dbReference type="InParanoid" id="A0A0C9Z7V3"/>
<evidence type="ECO:0000256" key="1">
    <source>
        <dbReference type="SAM" id="SignalP"/>
    </source>
</evidence>
<evidence type="ECO:0000313" key="2">
    <source>
        <dbReference type="EMBL" id="KIK33600.1"/>
    </source>
</evidence>
<dbReference type="Proteomes" id="UP000054485">
    <property type="component" value="Unassembled WGS sequence"/>
</dbReference>
<reference evidence="2 3" key="1">
    <citation type="submission" date="2014-04" db="EMBL/GenBank/DDBJ databases">
        <authorList>
            <consortium name="DOE Joint Genome Institute"/>
            <person name="Kuo A."/>
            <person name="Ruytinx J."/>
            <person name="Rineau F."/>
            <person name="Colpaert J."/>
            <person name="Kohler A."/>
            <person name="Nagy L.G."/>
            <person name="Floudas D."/>
            <person name="Copeland A."/>
            <person name="Barry K.W."/>
            <person name="Cichocki N."/>
            <person name="Veneault-Fourrey C."/>
            <person name="LaButti K."/>
            <person name="Lindquist E.A."/>
            <person name="Lipzen A."/>
            <person name="Lundell T."/>
            <person name="Morin E."/>
            <person name="Murat C."/>
            <person name="Sun H."/>
            <person name="Tunlid A."/>
            <person name="Henrissat B."/>
            <person name="Grigoriev I.V."/>
            <person name="Hibbett D.S."/>
            <person name="Martin F."/>
            <person name="Nordberg H.P."/>
            <person name="Cantor M.N."/>
            <person name="Hua S.X."/>
        </authorList>
    </citation>
    <scope>NUCLEOTIDE SEQUENCE [LARGE SCALE GENOMIC DNA]</scope>
    <source>
        <strain evidence="2 3">UH-Slu-Lm8-n1</strain>
    </source>
</reference>
<feature type="signal peptide" evidence="1">
    <location>
        <begin position="1"/>
        <end position="19"/>
    </location>
</feature>
<keyword evidence="3" id="KW-1185">Reference proteome</keyword>
<name>A0A0C9Z7V3_9AGAM</name>
<dbReference type="AlphaFoldDB" id="A0A0C9Z7V3"/>